<evidence type="ECO:0000256" key="2">
    <source>
        <dbReference type="SAM" id="Phobius"/>
    </source>
</evidence>
<dbReference type="OrthoDB" id="4183299at2"/>
<reference evidence="3 4" key="1">
    <citation type="submission" date="2016-10" db="EMBL/GenBank/DDBJ databases">
        <authorList>
            <person name="de Groot N.N."/>
        </authorList>
    </citation>
    <scope>NUCLEOTIDE SEQUENCE [LARGE SCALE GENOMIC DNA]</scope>
    <source>
        <strain evidence="3 4">CGMCC 4.2023</strain>
    </source>
</reference>
<feature type="transmembrane region" description="Helical" evidence="2">
    <location>
        <begin position="113"/>
        <end position="137"/>
    </location>
</feature>
<feature type="compositionally biased region" description="Low complexity" evidence="1">
    <location>
        <begin position="19"/>
        <end position="32"/>
    </location>
</feature>
<dbReference type="RefSeq" id="WP_103890539.1">
    <property type="nucleotide sequence ID" value="NZ_FNVU01000027.1"/>
</dbReference>
<protein>
    <submittedName>
        <fullName evidence="3">Uncharacterized protein</fullName>
    </submittedName>
</protein>
<evidence type="ECO:0000313" key="3">
    <source>
        <dbReference type="EMBL" id="SEG93262.1"/>
    </source>
</evidence>
<organism evidence="3 4">
    <name type="scientific">Actinacidiphila yanglinensis</name>
    <dbReference type="NCBI Taxonomy" id="310779"/>
    <lineage>
        <taxon>Bacteria</taxon>
        <taxon>Bacillati</taxon>
        <taxon>Actinomycetota</taxon>
        <taxon>Actinomycetes</taxon>
        <taxon>Kitasatosporales</taxon>
        <taxon>Streptomycetaceae</taxon>
        <taxon>Actinacidiphila</taxon>
    </lineage>
</organism>
<proteinExistence type="predicted"/>
<dbReference type="Proteomes" id="UP000236754">
    <property type="component" value="Unassembled WGS sequence"/>
</dbReference>
<keyword evidence="4" id="KW-1185">Reference proteome</keyword>
<evidence type="ECO:0000313" key="4">
    <source>
        <dbReference type="Proteomes" id="UP000236754"/>
    </source>
</evidence>
<keyword evidence="2" id="KW-0472">Membrane</keyword>
<gene>
    <name evidence="3" type="ORF">SAMN05216223_12773</name>
</gene>
<sequence length="402" mass="42473">MTTPPGSPGPYGIPGGAGADPRTAAGYGAPPAGQGPGPGGYGPPPGGHGPPAGGHPPQVPGQAGGPGPAAGQAPPSAGWVPSGTEAYRKPEPAGRRGFAAAPRRSRFGLAAQFVLQFVYIPVWALIALALLAAVIFIDSGSNANIGLSDGVFGFVKTGISWRRLRAEWSGRAESWAPFTDARFAECFAKAEKSSGWAESELPPSGVRRATCELPVRYYRGLDSAAVEQLAQRRGWSVDWAASKKPAETLQLFRLIPPPPLTGVPDPYAPAPGRGAPWGPLPRRFAMPLLTFVFLPRMRALELRGSADAYLAHLRAHLPERIRTETARDPHKGYRADESGRILRRVAVRNWHFRGVGAQAVLFVAAEQGWRIDHSFPARPDGTVHLCRPDTTSSAAAPASGRG</sequence>
<keyword evidence="2" id="KW-1133">Transmembrane helix</keyword>
<keyword evidence="2" id="KW-0812">Transmembrane</keyword>
<feature type="region of interest" description="Disordered" evidence="1">
    <location>
        <begin position="1"/>
        <end position="97"/>
    </location>
</feature>
<dbReference type="EMBL" id="FNVU01000027">
    <property type="protein sequence ID" value="SEG93262.1"/>
    <property type="molecule type" value="Genomic_DNA"/>
</dbReference>
<feature type="compositionally biased region" description="Pro residues" evidence="1">
    <location>
        <begin position="41"/>
        <end position="59"/>
    </location>
</feature>
<feature type="compositionally biased region" description="Low complexity" evidence="1">
    <location>
        <begin position="69"/>
        <end position="78"/>
    </location>
</feature>
<evidence type="ECO:0000256" key="1">
    <source>
        <dbReference type="SAM" id="MobiDB-lite"/>
    </source>
</evidence>
<name>A0A1H6E6E5_9ACTN</name>
<dbReference type="AlphaFoldDB" id="A0A1H6E6E5"/>
<accession>A0A1H6E6E5</accession>